<accession>A0AAV5DPK9</accession>
<reference evidence="2" key="1">
    <citation type="journal article" date="2018" name="DNA Res.">
        <title>Multiple hybrid de novo genome assembly of finger millet, an orphan allotetraploid crop.</title>
        <authorList>
            <person name="Hatakeyama M."/>
            <person name="Aluri S."/>
            <person name="Balachadran M.T."/>
            <person name="Sivarajan S.R."/>
            <person name="Patrignani A."/>
            <person name="Gruter S."/>
            <person name="Poveda L."/>
            <person name="Shimizu-Inatsugi R."/>
            <person name="Baeten J."/>
            <person name="Francoijs K.J."/>
            <person name="Nataraja K.N."/>
            <person name="Reddy Y.A.N."/>
            <person name="Phadnis S."/>
            <person name="Ravikumar R.L."/>
            <person name="Schlapbach R."/>
            <person name="Sreeman S.M."/>
            <person name="Shimizu K.K."/>
        </authorList>
    </citation>
    <scope>NUCLEOTIDE SEQUENCE</scope>
</reference>
<name>A0AAV5DPK9_ELECO</name>
<evidence type="ECO:0000256" key="1">
    <source>
        <dbReference type="SAM" id="MobiDB-lite"/>
    </source>
</evidence>
<dbReference type="AlphaFoldDB" id="A0AAV5DPK9"/>
<proteinExistence type="predicted"/>
<feature type="region of interest" description="Disordered" evidence="1">
    <location>
        <begin position="12"/>
        <end position="56"/>
    </location>
</feature>
<feature type="compositionally biased region" description="Low complexity" evidence="1">
    <location>
        <begin position="12"/>
        <end position="25"/>
    </location>
</feature>
<gene>
    <name evidence="2" type="primary">ga30685</name>
    <name evidence="2" type="ORF">PR202_ga30685</name>
</gene>
<reference evidence="2" key="2">
    <citation type="submission" date="2021-12" db="EMBL/GenBank/DDBJ databases">
        <title>Resequencing data analysis of finger millet.</title>
        <authorList>
            <person name="Hatakeyama M."/>
            <person name="Aluri S."/>
            <person name="Balachadran M.T."/>
            <person name="Sivarajan S.R."/>
            <person name="Poveda L."/>
            <person name="Shimizu-Inatsugi R."/>
            <person name="Schlapbach R."/>
            <person name="Sreeman S.M."/>
            <person name="Shimizu K.K."/>
        </authorList>
    </citation>
    <scope>NUCLEOTIDE SEQUENCE</scope>
</reference>
<organism evidence="2 3">
    <name type="scientific">Eleusine coracana subsp. coracana</name>
    <dbReference type="NCBI Taxonomy" id="191504"/>
    <lineage>
        <taxon>Eukaryota</taxon>
        <taxon>Viridiplantae</taxon>
        <taxon>Streptophyta</taxon>
        <taxon>Embryophyta</taxon>
        <taxon>Tracheophyta</taxon>
        <taxon>Spermatophyta</taxon>
        <taxon>Magnoliopsida</taxon>
        <taxon>Liliopsida</taxon>
        <taxon>Poales</taxon>
        <taxon>Poaceae</taxon>
        <taxon>PACMAD clade</taxon>
        <taxon>Chloridoideae</taxon>
        <taxon>Cynodonteae</taxon>
        <taxon>Eleusininae</taxon>
        <taxon>Eleusine</taxon>
    </lineage>
</organism>
<evidence type="ECO:0000313" key="2">
    <source>
        <dbReference type="EMBL" id="GJN12410.1"/>
    </source>
</evidence>
<dbReference type="Proteomes" id="UP001054889">
    <property type="component" value="Unassembled WGS sequence"/>
</dbReference>
<protein>
    <submittedName>
        <fullName evidence="2">Uncharacterized protein</fullName>
    </submittedName>
</protein>
<keyword evidence="3" id="KW-1185">Reference proteome</keyword>
<evidence type="ECO:0000313" key="3">
    <source>
        <dbReference type="Proteomes" id="UP001054889"/>
    </source>
</evidence>
<comment type="caution">
    <text evidence="2">The sequence shown here is derived from an EMBL/GenBank/DDBJ whole genome shotgun (WGS) entry which is preliminary data.</text>
</comment>
<dbReference type="EMBL" id="BQKI01000023">
    <property type="protein sequence ID" value="GJN12410.1"/>
    <property type="molecule type" value="Genomic_DNA"/>
</dbReference>
<sequence>MCCWAWGTCSTPWASSSSSRTSHPTGCGAWAPPSSPVGSARETSSTACSSWSSAGS</sequence>
<feature type="compositionally biased region" description="Low complexity" evidence="1">
    <location>
        <begin position="43"/>
        <end position="56"/>
    </location>
</feature>